<feature type="DNA-binding region" description="H-T-H motif" evidence="2">
    <location>
        <begin position="34"/>
        <end position="53"/>
    </location>
</feature>
<organism evidence="4 5">
    <name type="scientific">Paenibacillus phytohabitans</name>
    <dbReference type="NCBI Taxonomy" id="2654978"/>
    <lineage>
        <taxon>Bacteria</taxon>
        <taxon>Bacillati</taxon>
        <taxon>Bacillota</taxon>
        <taxon>Bacilli</taxon>
        <taxon>Bacillales</taxon>
        <taxon>Paenibacillaceae</taxon>
        <taxon>Paenibacillus</taxon>
    </lineage>
</organism>
<keyword evidence="1 2" id="KW-0238">DNA-binding</keyword>
<feature type="domain" description="HTH tetR-type" evidence="3">
    <location>
        <begin position="11"/>
        <end position="71"/>
    </location>
</feature>
<dbReference type="PANTHER" id="PTHR43479:SF7">
    <property type="entry name" value="TETR-FAMILY TRANSCRIPTIONAL REGULATOR"/>
    <property type="match status" value="1"/>
</dbReference>
<reference evidence="4 5" key="1">
    <citation type="submission" date="2019-10" db="EMBL/GenBank/DDBJ databases">
        <title>Description of Paenibacillus terricola sp. nov.</title>
        <authorList>
            <person name="Carlier A."/>
            <person name="Qi S."/>
        </authorList>
    </citation>
    <scope>NUCLEOTIDE SEQUENCE [LARGE SCALE GENOMIC DNA]</scope>
    <source>
        <strain evidence="4 5">LMG 31459</strain>
    </source>
</reference>
<gene>
    <name evidence="4" type="ORF">GC101_10675</name>
</gene>
<accession>A0ABX1YG68</accession>
<dbReference type="InterPro" id="IPR050624">
    <property type="entry name" value="HTH-type_Tx_Regulator"/>
</dbReference>
<dbReference type="PROSITE" id="PS50977">
    <property type="entry name" value="HTH_TETR_2"/>
    <property type="match status" value="1"/>
</dbReference>
<sequence length="199" mass="22166">MANKVMNVRVTHTKESLAGAFIELVSVKDFEKITIADITQRAKVNRATFYAHFNDKYELLDYMMGDSASAAIRQYTAGQVKVDPDSIGQLVLAVCDFYDQPEMSCRSSYVAFVVPQLRDKMLTALKAYLLDGLDRLYTADERKIMASFAAQAIHEGAVQWVAGEIRMDKEEVARKVALLVTGGLEASAREGDRAWNSQV</sequence>
<dbReference type="Pfam" id="PF00440">
    <property type="entry name" value="TetR_N"/>
    <property type="match status" value="1"/>
</dbReference>
<dbReference type="PANTHER" id="PTHR43479">
    <property type="entry name" value="ACREF/ENVCD OPERON REPRESSOR-RELATED"/>
    <property type="match status" value="1"/>
</dbReference>
<evidence type="ECO:0000256" key="1">
    <source>
        <dbReference type="ARBA" id="ARBA00023125"/>
    </source>
</evidence>
<evidence type="ECO:0000256" key="2">
    <source>
        <dbReference type="PROSITE-ProRule" id="PRU00335"/>
    </source>
</evidence>
<evidence type="ECO:0000313" key="5">
    <source>
        <dbReference type="Proteomes" id="UP000596857"/>
    </source>
</evidence>
<protein>
    <submittedName>
        <fullName evidence="4">TetR family transcriptional regulator</fullName>
    </submittedName>
</protein>
<dbReference type="Proteomes" id="UP000596857">
    <property type="component" value="Unassembled WGS sequence"/>
</dbReference>
<name>A0ABX1YG68_9BACL</name>
<dbReference type="RefSeq" id="WP_171717230.1">
    <property type="nucleotide sequence ID" value="NZ_WHOB01000027.1"/>
</dbReference>
<keyword evidence="5" id="KW-1185">Reference proteome</keyword>
<dbReference type="InterPro" id="IPR009057">
    <property type="entry name" value="Homeodomain-like_sf"/>
</dbReference>
<proteinExistence type="predicted"/>
<comment type="caution">
    <text evidence="4">The sequence shown here is derived from an EMBL/GenBank/DDBJ whole genome shotgun (WGS) entry which is preliminary data.</text>
</comment>
<dbReference type="EMBL" id="WHOB01000027">
    <property type="protein sequence ID" value="NOU79344.1"/>
    <property type="molecule type" value="Genomic_DNA"/>
</dbReference>
<evidence type="ECO:0000313" key="4">
    <source>
        <dbReference type="EMBL" id="NOU79344.1"/>
    </source>
</evidence>
<dbReference type="Gene3D" id="1.10.357.10">
    <property type="entry name" value="Tetracycline Repressor, domain 2"/>
    <property type="match status" value="1"/>
</dbReference>
<evidence type="ECO:0000259" key="3">
    <source>
        <dbReference type="PROSITE" id="PS50977"/>
    </source>
</evidence>
<dbReference type="SUPFAM" id="SSF46689">
    <property type="entry name" value="Homeodomain-like"/>
    <property type="match status" value="1"/>
</dbReference>
<dbReference type="InterPro" id="IPR001647">
    <property type="entry name" value="HTH_TetR"/>
</dbReference>